<comment type="caution">
    <text evidence="2">The sequence shown here is derived from an EMBL/GenBank/DDBJ whole genome shotgun (WGS) entry which is preliminary data.</text>
</comment>
<reference evidence="2 3" key="1">
    <citation type="journal article" date="2019" name="Nat. Microbiol.">
        <title>Mediterranean grassland soil C-N compound turnover is dependent on rainfall and depth, and is mediated by genomically divergent microorganisms.</title>
        <authorList>
            <person name="Diamond S."/>
            <person name="Andeer P.F."/>
            <person name="Li Z."/>
            <person name="Crits-Christoph A."/>
            <person name="Burstein D."/>
            <person name="Anantharaman K."/>
            <person name="Lane K.R."/>
            <person name="Thomas B.C."/>
            <person name="Pan C."/>
            <person name="Northen T.R."/>
            <person name="Banfield J.F."/>
        </authorList>
    </citation>
    <scope>NUCLEOTIDE SEQUENCE [LARGE SCALE GENOMIC DNA]</scope>
    <source>
        <strain evidence="2">NP_5</strain>
    </source>
</reference>
<keyword evidence="1" id="KW-0812">Transmembrane</keyword>
<evidence type="ECO:0000256" key="1">
    <source>
        <dbReference type="SAM" id="Phobius"/>
    </source>
</evidence>
<feature type="transmembrane region" description="Helical" evidence="1">
    <location>
        <begin position="21"/>
        <end position="43"/>
    </location>
</feature>
<dbReference type="AlphaFoldDB" id="A0A537LPK0"/>
<dbReference type="EMBL" id="VBAM01000327">
    <property type="protein sequence ID" value="TMJ09852.1"/>
    <property type="molecule type" value="Genomic_DNA"/>
</dbReference>
<evidence type="ECO:0000313" key="3">
    <source>
        <dbReference type="Proteomes" id="UP000320393"/>
    </source>
</evidence>
<evidence type="ECO:0000313" key="2">
    <source>
        <dbReference type="EMBL" id="TMJ09852.1"/>
    </source>
</evidence>
<keyword evidence="1" id="KW-0472">Membrane</keyword>
<evidence type="ECO:0008006" key="4">
    <source>
        <dbReference type="Google" id="ProtNLM"/>
    </source>
</evidence>
<name>A0A537LPK0_9BACT</name>
<accession>A0A537LPK0</accession>
<protein>
    <recommendedName>
        <fullName evidence="4">Type 4 fimbrial biogenesis protein PilX N-terminal domain-containing protein</fullName>
    </recommendedName>
</protein>
<sequence length="538" mass="56720">MPNAMRHPRALRAARAGEAGIVLIQVIAFSIVLAMITFALVSLSISEYATANSADRGMRALYIADAAVERAIAVLRADTNWNDGVGADKNANNATWQPLWDQFQAGGAGNAVSQTYPAGGGGSSGLYSLYVKRPGAGTYNPADNIWVRAIGQAGKGMRSIEILLHRLTPLDFSVYSAQSYQVSSGGGNVTMHGSAYFYQDLGLKAVKTGVYNDRQILSTDAAPYTNQLYVKGTLDMSTGNPTVGTLTQPMYGVHAGTLNLKGGTGSIHTLELDNVIPNIPYPSVSGYISSLLTNKTYGNVLSGPQTQLVVCTGSGPYTQTWSANVTFGSSYFFIPTQANAGCTNPPTTSADYMLIWDPGKSAPLQLNTAQQSTPVFIPGVVVINQNVSYTGVGTLVVQTTGGGTGLDTGSGQILASNPASYSNGQNPCGYPNPTTMPKTDLLAFVIAGNVTMQGSGTTCSQEQDVVIIAGASGTSTFTSSKKVNVYGVVITEQLDTTQNPDFYQMPDILQNVPGPVSTIATYNTTMPVVVWQWRELLN</sequence>
<gene>
    <name evidence="2" type="ORF">E6H02_08640</name>
</gene>
<keyword evidence="1" id="KW-1133">Transmembrane helix</keyword>
<proteinExistence type="predicted"/>
<dbReference type="Proteomes" id="UP000320393">
    <property type="component" value="Unassembled WGS sequence"/>
</dbReference>
<organism evidence="2 3">
    <name type="scientific">Candidatus Segetimicrobium genomatis</name>
    <dbReference type="NCBI Taxonomy" id="2569760"/>
    <lineage>
        <taxon>Bacteria</taxon>
        <taxon>Bacillati</taxon>
        <taxon>Candidatus Sysuimicrobiota</taxon>
        <taxon>Candidatus Sysuimicrobiia</taxon>
        <taxon>Candidatus Sysuimicrobiales</taxon>
        <taxon>Candidatus Segetimicrobiaceae</taxon>
        <taxon>Candidatus Segetimicrobium</taxon>
    </lineage>
</organism>